<dbReference type="Proteomes" id="UP000007800">
    <property type="component" value="Unassembled WGS sequence"/>
</dbReference>
<gene>
    <name evidence="1" type="ORF">Pmar_PMAR011118</name>
</gene>
<organism evidence="2">
    <name type="scientific">Perkinsus marinus (strain ATCC 50983 / TXsc)</name>
    <dbReference type="NCBI Taxonomy" id="423536"/>
    <lineage>
        <taxon>Eukaryota</taxon>
        <taxon>Sar</taxon>
        <taxon>Alveolata</taxon>
        <taxon>Perkinsozoa</taxon>
        <taxon>Perkinsea</taxon>
        <taxon>Perkinsida</taxon>
        <taxon>Perkinsidae</taxon>
        <taxon>Perkinsus</taxon>
    </lineage>
</organism>
<dbReference type="InParanoid" id="C5KVR7"/>
<evidence type="ECO:0000313" key="2">
    <source>
        <dbReference type="Proteomes" id="UP000007800"/>
    </source>
</evidence>
<reference evidence="1 2" key="1">
    <citation type="submission" date="2008-07" db="EMBL/GenBank/DDBJ databases">
        <authorList>
            <person name="El-Sayed N."/>
            <person name="Caler E."/>
            <person name="Inman J."/>
            <person name="Amedeo P."/>
            <person name="Hass B."/>
            <person name="Wortman J."/>
        </authorList>
    </citation>
    <scope>NUCLEOTIDE SEQUENCE [LARGE SCALE GENOMIC DNA]</scope>
    <source>
        <strain evidence="2">ATCC 50983 / TXsc</strain>
    </source>
</reference>
<dbReference type="EMBL" id="GG676694">
    <property type="protein sequence ID" value="EER11452.1"/>
    <property type="molecule type" value="Genomic_DNA"/>
</dbReference>
<dbReference type="AlphaFoldDB" id="C5KVR7"/>
<dbReference type="RefSeq" id="XP_002779657.1">
    <property type="nucleotide sequence ID" value="XM_002779611.1"/>
</dbReference>
<accession>C5KVR7</accession>
<protein>
    <submittedName>
        <fullName evidence="1">Uncharacterized protein</fullName>
    </submittedName>
</protein>
<keyword evidence="2" id="KW-1185">Reference proteome</keyword>
<evidence type="ECO:0000313" key="1">
    <source>
        <dbReference type="EMBL" id="EER11452.1"/>
    </source>
</evidence>
<name>C5KVR7_PERM5</name>
<dbReference type="GeneID" id="9046793"/>
<sequence length="281" mass="30918">MSVAILAQGLSLMSGRVDTRERQEAPDINIVATAAGSLSLPSLKSSRTTARAARTRLANRLAAQRQVIRDREAEGVGEEDPELHALLVEEEELSTTMPTLVPRDEMAGIIFHEAGLGTLDNQGIFTATVPETILVTKYLQSLENVVEVYERAMDVAIQTKYRWWEMSDILNQVFGDRVRPTITEWASNFPGGSVVYFRTDKAISPESIRKTSSDLGAKEVRAHVHKRGHRYGFATFDNKAEASKLIHNGVPASSKGTSQGLKIRAFVPEGNRGRLVMKSGN</sequence>
<proteinExistence type="predicted"/>